<organism evidence="3 4">
    <name type="scientific">Stylosanthes scabra</name>
    <dbReference type="NCBI Taxonomy" id="79078"/>
    <lineage>
        <taxon>Eukaryota</taxon>
        <taxon>Viridiplantae</taxon>
        <taxon>Streptophyta</taxon>
        <taxon>Embryophyta</taxon>
        <taxon>Tracheophyta</taxon>
        <taxon>Spermatophyta</taxon>
        <taxon>Magnoliopsida</taxon>
        <taxon>eudicotyledons</taxon>
        <taxon>Gunneridae</taxon>
        <taxon>Pentapetalae</taxon>
        <taxon>rosids</taxon>
        <taxon>fabids</taxon>
        <taxon>Fabales</taxon>
        <taxon>Fabaceae</taxon>
        <taxon>Papilionoideae</taxon>
        <taxon>50 kb inversion clade</taxon>
        <taxon>dalbergioids sensu lato</taxon>
        <taxon>Dalbergieae</taxon>
        <taxon>Pterocarpus clade</taxon>
        <taxon>Stylosanthes</taxon>
    </lineage>
</organism>
<feature type="region of interest" description="Disordered" evidence="1">
    <location>
        <begin position="538"/>
        <end position="598"/>
    </location>
</feature>
<comment type="caution">
    <text evidence="3">The sequence shown here is derived from an EMBL/GenBank/DDBJ whole genome shotgun (WGS) entry which is preliminary data.</text>
</comment>
<accession>A0ABU6U6E9</accession>
<protein>
    <recommendedName>
        <fullName evidence="2">Aminotransferase-like plant mobile domain-containing protein</fullName>
    </recommendedName>
</protein>
<evidence type="ECO:0000256" key="1">
    <source>
        <dbReference type="SAM" id="MobiDB-lite"/>
    </source>
</evidence>
<dbReference type="Pfam" id="PF10536">
    <property type="entry name" value="PMD"/>
    <property type="match status" value="1"/>
</dbReference>
<reference evidence="3 4" key="1">
    <citation type="journal article" date="2023" name="Plants (Basel)">
        <title>Bridging the Gap: Combining Genomics and Transcriptomics Approaches to Understand Stylosanthes scabra, an Orphan Legume from the Brazilian Caatinga.</title>
        <authorList>
            <person name="Ferreira-Neto J.R.C."/>
            <person name="da Silva M.D."/>
            <person name="Binneck E."/>
            <person name="de Melo N.F."/>
            <person name="da Silva R.H."/>
            <person name="de Melo A.L.T.M."/>
            <person name="Pandolfi V."/>
            <person name="Bustamante F.O."/>
            <person name="Brasileiro-Vidal A.C."/>
            <person name="Benko-Iseppon A.M."/>
        </authorList>
    </citation>
    <scope>NUCLEOTIDE SEQUENCE [LARGE SCALE GENOMIC DNA]</scope>
    <source>
        <tissue evidence="3">Leaves</tissue>
    </source>
</reference>
<feature type="domain" description="Aminotransferase-like plant mobile" evidence="2">
    <location>
        <begin position="219"/>
        <end position="308"/>
    </location>
</feature>
<feature type="compositionally biased region" description="Basic residues" evidence="1">
    <location>
        <begin position="407"/>
        <end position="421"/>
    </location>
</feature>
<gene>
    <name evidence="3" type="ORF">PIB30_015673</name>
</gene>
<dbReference type="Proteomes" id="UP001341840">
    <property type="component" value="Unassembled WGS sequence"/>
</dbReference>
<dbReference type="InterPro" id="IPR044824">
    <property type="entry name" value="MAIN-like"/>
</dbReference>
<dbReference type="InterPro" id="IPR019557">
    <property type="entry name" value="AminoTfrase-like_pln_mobile"/>
</dbReference>
<evidence type="ECO:0000313" key="3">
    <source>
        <dbReference type="EMBL" id="MED6156574.1"/>
    </source>
</evidence>
<name>A0ABU6U6E9_9FABA</name>
<feature type="compositionally biased region" description="Basic and acidic residues" evidence="1">
    <location>
        <begin position="565"/>
        <end position="598"/>
    </location>
</feature>
<evidence type="ECO:0000313" key="4">
    <source>
        <dbReference type="Proteomes" id="UP001341840"/>
    </source>
</evidence>
<sequence>MEQYRYLLRVYEDTLYRLDNVDHIAGRIAHMATRVIRTRRNIMKPSVDHVRELLRRAGFEHVAVTLEWEHDWALDVAYQLRLRIDGDPVSGWEVHHERQSIESMCLELLGSIPTKQDRQRDKWNVHLSWFQDTVCRDLGDDPTPERLLQYTRGYIMQIIGGFLFPDAFDSRPSELGFRRAGIPISADVSWGEFRAEEPWWMRQFVIVMGIPSHPCMSSSWWRGFRQPRDSFGPRVRMWRMILNNIDHQGVEWTPYEQPAVQAILPSQVVASQPSWVLVCSLLCFAIVEWHQVDRVVMQLGAIQHIPLRPLNIDVMHKHDGRWGKGEWYPTFLRGWYDSGATGLRAIWSWTWLLVACCLPWAHMTLIGQGDPSMPAHGVVPDFALDGLPDAPDMVQPEDGELPAVHPRVPRRRRPPAGRGRGRAAPAGSPAREEAPQQGVHADRSQDFEFGMTDADFLSLGLAGPSHTTPDTQAGTSQSQPPMMQLQIEAPQPWFLDQSASPQVYQPHPITAGVDHIPDSYSQWCADMYGRSSYQPLPDHNSWGTPTQPTEPFAHMSESVPPSAYEPRHTEVEESDDSGDRHMVREDIADGLDRDRREI</sequence>
<feature type="compositionally biased region" description="Basic and acidic residues" evidence="1">
    <location>
        <begin position="430"/>
        <end position="441"/>
    </location>
</feature>
<proteinExistence type="predicted"/>
<dbReference type="EMBL" id="JASCZI010120872">
    <property type="protein sequence ID" value="MED6156574.1"/>
    <property type="molecule type" value="Genomic_DNA"/>
</dbReference>
<keyword evidence="4" id="KW-1185">Reference proteome</keyword>
<feature type="region of interest" description="Disordered" evidence="1">
    <location>
        <begin position="387"/>
        <end position="441"/>
    </location>
</feature>
<dbReference type="PANTHER" id="PTHR46033:SF8">
    <property type="entry name" value="PROTEIN MAINTENANCE OF MERISTEMS-LIKE"/>
    <property type="match status" value="1"/>
</dbReference>
<dbReference type="PANTHER" id="PTHR46033">
    <property type="entry name" value="PROTEIN MAIN-LIKE 2"/>
    <property type="match status" value="1"/>
</dbReference>
<evidence type="ECO:0000259" key="2">
    <source>
        <dbReference type="Pfam" id="PF10536"/>
    </source>
</evidence>